<name>A0A2N9Y299_9NEIS</name>
<keyword evidence="1" id="KW-0812">Transmembrane</keyword>
<dbReference type="Gene3D" id="3.10.620.30">
    <property type="match status" value="1"/>
</dbReference>
<dbReference type="RefSeq" id="WP_100116487.1">
    <property type="nucleotide sequence ID" value="NZ_MEIV01000070.1"/>
</dbReference>
<protein>
    <recommendedName>
        <fullName evidence="2">Transglutaminase-like domain-containing protein</fullName>
    </recommendedName>
</protein>
<dbReference type="AlphaFoldDB" id="A0A2N9Y299"/>
<gene>
    <name evidence="3" type="ORF">BHC47_07625</name>
</gene>
<feature type="transmembrane region" description="Helical" evidence="1">
    <location>
        <begin position="834"/>
        <end position="867"/>
    </location>
</feature>
<feature type="transmembrane region" description="Helical" evidence="1">
    <location>
        <begin position="888"/>
        <end position="905"/>
    </location>
</feature>
<accession>A0A2N9Y299</accession>
<evidence type="ECO:0000313" key="3">
    <source>
        <dbReference type="EMBL" id="PIT61141.1"/>
    </source>
</evidence>
<comment type="caution">
    <text evidence="3">The sequence shown here is derived from an EMBL/GenBank/DDBJ whole genome shotgun (WGS) entry which is preliminary data.</text>
</comment>
<keyword evidence="1" id="KW-1133">Transmembrane helix</keyword>
<dbReference type="InterPro" id="IPR038765">
    <property type="entry name" value="Papain-like_cys_pep_sf"/>
</dbReference>
<organism evidence="3 4">
    <name type="scientific">Snodgrassella alvi</name>
    <dbReference type="NCBI Taxonomy" id="1196083"/>
    <lineage>
        <taxon>Bacteria</taxon>
        <taxon>Pseudomonadati</taxon>
        <taxon>Pseudomonadota</taxon>
        <taxon>Betaproteobacteria</taxon>
        <taxon>Neisseriales</taxon>
        <taxon>Neisseriaceae</taxon>
        <taxon>Snodgrassella</taxon>
    </lineage>
</organism>
<evidence type="ECO:0000256" key="1">
    <source>
        <dbReference type="SAM" id="Phobius"/>
    </source>
</evidence>
<evidence type="ECO:0000259" key="2">
    <source>
        <dbReference type="Pfam" id="PF01841"/>
    </source>
</evidence>
<reference evidence="3 4" key="1">
    <citation type="journal article" date="2017" name="MBio">
        <title>Type VI secretion-mediated competition in the bee gut microbiome.</title>
        <authorList>
            <person name="Steele M.I."/>
            <person name="Kwong W.K."/>
            <person name="Powell J.E."/>
            <person name="Whiteley M."/>
            <person name="Moran N.A."/>
        </authorList>
    </citation>
    <scope>NUCLEOTIDE SEQUENCE [LARGE SCALE GENOMIC DNA]</scope>
    <source>
        <strain evidence="3 4">PEB0171</strain>
    </source>
</reference>
<dbReference type="SUPFAM" id="SSF54001">
    <property type="entry name" value="Cysteine proteinases"/>
    <property type="match status" value="1"/>
</dbReference>
<dbReference type="Proteomes" id="UP000231094">
    <property type="component" value="Unassembled WGS sequence"/>
</dbReference>
<sequence>MKNPSKIDFNKKHLKHSDERKLIELINEIRACIGTDATLAAKVNFNPRKALNKFNTLIDKVINSIKSEREQAVLKQVSHNFIDCLDKQLAVMTERSNAFREFLEQLASGNKLIKSNDFEHSNALADWLNEIDPLSESEDIKQLSFKSLKADTGNVPRDFLGEEQYSYTRATEKIDDFFLPEYLESANEAEITDDILEKANELNNNPVKIYEWIHNNVEWQPTWGGQQTADMTLDVLRGNAMDISTLLIALLRAAKIPARYVYGSVDIAVDKFINMAGNFDNLDSAMEFVSAGGVPVTSIISGGKISKVRMEHVWVEAAVPFYPSRGSKPVSKRNPIDSWVPLDGSAKQYIYFDGLDCEGIVSNAEQNTNINFDEILSIDKNNNSIKILDSDFFSKSFQDTKDLITDNLNKISDPSVENIIGGREIILENFNYLPGTLPYISVSKGIKYAKLSENLQTIVTLSLDFNRYSDQYLESKSFPLYKLNQERISISFKPATDSDEKLYKSYFSEIDPDKTDISSILSELPNFFPSSINLIPEIKHDEKVLLSGSSLPVGDEVQISYKISHPQKSYFNHTYKVVAGSYLALGIVGSNLSQKTYEKISLKLSQVLEQISEASYSQLNRQNTFGNMFVATILYYYYQFISQTHNISIQKKMNYISMPTMGTFGYEPFQKRIFGINRGIEPYGLFMNVYTVHIAQSRTKVSEDIKKEFNMQIGMFSSMLEHIAPEQFFSQMDLNDKNDLGCGFSAMKALGLAHRSGQQFYLITPENRTTVLNKINHDVASMNEIRVALDAGMHVFTHTDPVKVPKYKGSGYIILNPLTGEGAYKINGSKNGAFLFGAYLANLVMLAIIFALMGGAAAEGLIFAIGLSIPILEDFMRTIKIILEGDPSVRNCFISGFMFTISAMLGPAVNAAMKVFFSTALLEIFAAYIPTMINIKDFVYGTAATGLSCFLPK</sequence>
<dbReference type="EMBL" id="MEIV01000070">
    <property type="protein sequence ID" value="PIT61141.1"/>
    <property type="molecule type" value="Genomic_DNA"/>
</dbReference>
<dbReference type="InterPro" id="IPR002931">
    <property type="entry name" value="Transglutaminase-like"/>
</dbReference>
<proteinExistence type="predicted"/>
<dbReference type="Pfam" id="PF01841">
    <property type="entry name" value="Transglut_core"/>
    <property type="match status" value="1"/>
</dbReference>
<feature type="domain" description="Transglutaminase-like" evidence="2">
    <location>
        <begin position="191"/>
        <end position="343"/>
    </location>
</feature>
<keyword evidence="1" id="KW-0472">Membrane</keyword>
<evidence type="ECO:0000313" key="4">
    <source>
        <dbReference type="Proteomes" id="UP000231094"/>
    </source>
</evidence>